<evidence type="ECO:0000313" key="2">
    <source>
        <dbReference type="EMBL" id="GMG39430.1"/>
    </source>
</evidence>
<feature type="compositionally biased region" description="Polar residues" evidence="1">
    <location>
        <begin position="23"/>
        <end position="42"/>
    </location>
</feature>
<dbReference type="EMBL" id="BSXU01002910">
    <property type="protein sequence ID" value="GMG39430.1"/>
    <property type="molecule type" value="Genomic_DNA"/>
</dbReference>
<reference evidence="2" key="1">
    <citation type="submission" date="2023-04" db="EMBL/GenBank/DDBJ databases">
        <title>Ambrosiozyma monospora NBRC 1965.</title>
        <authorList>
            <person name="Ichikawa N."/>
            <person name="Sato H."/>
            <person name="Tonouchi N."/>
        </authorList>
    </citation>
    <scope>NUCLEOTIDE SEQUENCE</scope>
    <source>
        <strain evidence="2">NBRC 1965</strain>
    </source>
</reference>
<feature type="region of interest" description="Disordered" evidence="1">
    <location>
        <begin position="1"/>
        <end position="116"/>
    </location>
</feature>
<feature type="compositionally biased region" description="Polar residues" evidence="1">
    <location>
        <begin position="1"/>
        <end position="15"/>
    </location>
</feature>
<evidence type="ECO:0000313" key="3">
    <source>
        <dbReference type="Proteomes" id="UP001165063"/>
    </source>
</evidence>
<organism evidence="2 3">
    <name type="scientific">Ambrosiozyma monospora</name>
    <name type="common">Yeast</name>
    <name type="synonym">Endomycopsis monosporus</name>
    <dbReference type="NCBI Taxonomy" id="43982"/>
    <lineage>
        <taxon>Eukaryota</taxon>
        <taxon>Fungi</taxon>
        <taxon>Dikarya</taxon>
        <taxon>Ascomycota</taxon>
        <taxon>Saccharomycotina</taxon>
        <taxon>Pichiomycetes</taxon>
        <taxon>Pichiales</taxon>
        <taxon>Pichiaceae</taxon>
        <taxon>Ambrosiozyma</taxon>
    </lineage>
</organism>
<dbReference type="AlphaFoldDB" id="A0A9W6YUU0"/>
<dbReference type="Proteomes" id="UP001165063">
    <property type="component" value="Unassembled WGS sequence"/>
</dbReference>
<evidence type="ECO:0000256" key="1">
    <source>
        <dbReference type="SAM" id="MobiDB-lite"/>
    </source>
</evidence>
<accession>A0A9W6YUU0</accession>
<proteinExistence type="predicted"/>
<gene>
    <name evidence="2" type="ORF">Amon01_000534300</name>
</gene>
<feature type="compositionally biased region" description="Low complexity" evidence="1">
    <location>
        <begin position="95"/>
        <end position="116"/>
    </location>
</feature>
<keyword evidence="3" id="KW-1185">Reference proteome</keyword>
<name>A0A9W6YUU0_AMBMO</name>
<protein>
    <submittedName>
        <fullName evidence="2">Unnamed protein product</fullName>
    </submittedName>
</protein>
<sequence>MKHTKSSSSPFQMEQSAPVPQLSYPSTTSAFSSHRRSPSNLPNPLEMGGSSHMSTTNLLPPFGGTNQQPLTPRGQHQQLPDYTAALANIPPPQPQQQQYTSYLPTQSTPSFTSQTLSYPTPQGLYYQNTAHPNYRLVSHPHHPLLLYHLKFQL</sequence>
<feature type="compositionally biased region" description="Polar residues" evidence="1">
    <location>
        <begin position="51"/>
        <end position="80"/>
    </location>
</feature>
<comment type="caution">
    <text evidence="2">The sequence shown here is derived from an EMBL/GenBank/DDBJ whole genome shotgun (WGS) entry which is preliminary data.</text>
</comment>